<dbReference type="EMBL" id="LN891105">
    <property type="protein sequence ID" value="CUS08955.1"/>
    <property type="molecule type" value="Genomic_DNA"/>
</dbReference>
<dbReference type="Proteomes" id="UP001412239">
    <property type="component" value="Unassembled WGS sequence"/>
</dbReference>
<reference evidence="3" key="1">
    <citation type="submission" date="2015-10" db="EMBL/GenBank/DDBJ databases">
        <authorList>
            <person name="Regsiter A."/>
            <person name="william w."/>
        </authorList>
    </citation>
    <scope>NUCLEOTIDE SEQUENCE</scope>
    <source>
        <strain evidence="3">Montdore</strain>
    </source>
</reference>
<dbReference type="InterPro" id="IPR027417">
    <property type="entry name" value="P-loop_NTPase"/>
</dbReference>
<sequence>MLLRPEERSKPYRIIPYSRNRKFTGREHLIHSVERLCKRDGHNRIALHGLGGTGKTQIALEYVYRRASEADCDIFWVQGSGASKFREDFRAIGKHVWNPLASGETEEEGFLLGIKRWFEGRDRHNWILVIDNADNEEDFVSNNSPIAKFVPQGLRGTVIFTTRSRQVAFRQECERIDIGKMAEDEAKALFFEHFGGWGSMRDREREVVAMILGSVDHLPLAVVGSAAFMAETETLPSDYWTIFQENDERRTKLLSQQFSDIRRESDVTESILSTYFITFDRITRQMPTAGHLLRLIAFVDCQNIPEQLLRECGAEGMDDPVEFRRAVGKLLGFSLVTASKHEGKTFYELHHLVQLSIQAYLSPEELHKWIDNALSIVSRMFPRYEHELRDICKSYIPHAIVVTKGRTDIISEDLCFRMADVSHLAIVLWRQGKYSGSEAMNRRALEGREKALGPDHPDTLSSFSNLAIVLECQGKYGESETMKRRALEGHERVLGPDHPNTLRSLNKVAIVLQCQGKYEESETIQRRGLDGHEKVLGPDHPDTLSSLNNLAIVLECQGKYGESETMNRRALEGREKVLGPDHPDTLSSLNNLAIVLESQGKYEEPERMHRRALEGREK</sequence>
<feature type="non-terminal residue" evidence="3">
    <location>
        <position position="1"/>
    </location>
</feature>
<dbReference type="PANTHER" id="PTHR46082">
    <property type="entry name" value="ATP/GTP-BINDING PROTEIN-RELATED"/>
    <property type="match status" value="1"/>
</dbReference>
<feature type="domain" description="DUF7779" evidence="2">
    <location>
        <begin position="286"/>
        <end position="365"/>
    </location>
</feature>
<feature type="domain" description="NB-ARC" evidence="1">
    <location>
        <begin position="33"/>
        <end position="190"/>
    </location>
</feature>
<protein>
    <submittedName>
        <fullName evidence="3">Uncharacterized protein</fullName>
    </submittedName>
</protein>
<dbReference type="InterPro" id="IPR002182">
    <property type="entry name" value="NB-ARC"/>
</dbReference>
<keyword evidence="4" id="KW-1185">Reference proteome</keyword>
<dbReference type="Pfam" id="PF00931">
    <property type="entry name" value="NB-ARC"/>
    <property type="match status" value="1"/>
</dbReference>
<dbReference type="AlphaFoldDB" id="A0A292PQH4"/>
<dbReference type="Pfam" id="PF25000">
    <property type="entry name" value="DUF7779"/>
    <property type="match status" value="1"/>
</dbReference>
<accession>A0A292PQH4</accession>
<dbReference type="InterPro" id="IPR056681">
    <property type="entry name" value="DUF7779"/>
</dbReference>
<dbReference type="SUPFAM" id="SSF52540">
    <property type="entry name" value="P-loop containing nucleoside triphosphate hydrolases"/>
    <property type="match status" value="1"/>
</dbReference>
<name>A0A292PQH4_9PEZI</name>
<evidence type="ECO:0000259" key="1">
    <source>
        <dbReference type="Pfam" id="PF00931"/>
    </source>
</evidence>
<evidence type="ECO:0000313" key="4">
    <source>
        <dbReference type="Proteomes" id="UP001412239"/>
    </source>
</evidence>
<evidence type="ECO:0000259" key="2">
    <source>
        <dbReference type="Pfam" id="PF25000"/>
    </source>
</evidence>
<dbReference type="PRINTS" id="PR00381">
    <property type="entry name" value="KINESINLIGHT"/>
</dbReference>
<dbReference type="SUPFAM" id="SSF48452">
    <property type="entry name" value="TPR-like"/>
    <property type="match status" value="2"/>
</dbReference>
<dbReference type="Pfam" id="PF13374">
    <property type="entry name" value="TPR_10"/>
    <property type="match status" value="1"/>
</dbReference>
<dbReference type="InterPro" id="IPR053137">
    <property type="entry name" value="NLR-like"/>
</dbReference>
<dbReference type="Gene3D" id="3.40.50.300">
    <property type="entry name" value="P-loop containing nucleotide triphosphate hydrolases"/>
    <property type="match status" value="1"/>
</dbReference>
<dbReference type="PANTHER" id="PTHR46082:SF6">
    <property type="entry name" value="AAA+ ATPASE DOMAIN-CONTAINING PROTEIN-RELATED"/>
    <property type="match status" value="1"/>
</dbReference>
<proteinExistence type="predicted"/>
<dbReference type="Pfam" id="PF13424">
    <property type="entry name" value="TPR_12"/>
    <property type="match status" value="2"/>
</dbReference>
<evidence type="ECO:0000313" key="3">
    <source>
        <dbReference type="EMBL" id="CUS08955.1"/>
    </source>
</evidence>
<organism evidence="3 4">
    <name type="scientific">Tuber aestivum</name>
    <name type="common">summer truffle</name>
    <dbReference type="NCBI Taxonomy" id="59557"/>
    <lineage>
        <taxon>Eukaryota</taxon>
        <taxon>Fungi</taxon>
        <taxon>Dikarya</taxon>
        <taxon>Ascomycota</taxon>
        <taxon>Pezizomycotina</taxon>
        <taxon>Pezizomycetes</taxon>
        <taxon>Pezizales</taxon>
        <taxon>Tuberaceae</taxon>
        <taxon>Tuber</taxon>
    </lineage>
</organism>
<dbReference type="Gene3D" id="1.25.40.10">
    <property type="entry name" value="Tetratricopeptide repeat domain"/>
    <property type="match status" value="1"/>
</dbReference>
<dbReference type="GO" id="GO:0043531">
    <property type="term" value="F:ADP binding"/>
    <property type="evidence" value="ECO:0007669"/>
    <property type="project" value="InterPro"/>
</dbReference>
<dbReference type="InterPro" id="IPR011990">
    <property type="entry name" value="TPR-like_helical_dom_sf"/>
</dbReference>
<gene>
    <name evidence="3" type="ORF">GSTUAT00006967001</name>
</gene>